<reference evidence="2" key="1">
    <citation type="submission" date="2022-08" db="EMBL/GenBank/DDBJ databases">
        <authorList>
            <person name="Gutierrez-Valencia J."/>
        </authorList>
    </citation>
    <scope>NUCLEOTIDE SEQUENCE</scope>
</reference>
<proteinExistence type="predicted"/>
<protein>
    <submittedName>
        <fullName evidence="2">Uncharacterized protein</fullName>
    </submittedName>
</protein>
<dbReference type="AlphaFoldDB" id="A0AAV0I3Y0"/>
<accession>A0AAV0I3Y0</accession>
<feature type="compositionally biased region" description="Basic residues" evidence="1">
    <location>
        <begin position="1"/>
        <end position="14"/>
    </location>
</feature>
<evidence type="ECO:0000313" key="4">
    <source>
        <dbReference type="Proteomes" id="UP001154282"/>
    </source>
</evidence>
<dbReference type="EMBL" id="CAMGYJ010000011">
    <property type="protein sequence ID" value="CAI0627823.1"/>
    <property type="molecule type" value="Genomic_DNA"/>
</dbReference>
<comment type="caution">
    <text evidence="2">The sequence shown here is derived from an EMBL/GenBank/DDBJ whole genome shotgun (WGS) entry which is preliminary data.</text>
</comment>
<feature type="compositionally biased region" description="Polar residues" evidence="1">
    <location>
        <begin position="35"/>
        <end position="46"/>
    </location>
</feature>
<dbReference type="Proteomes" id="UP001154282">
    <property type="component" value="Unassembled WGS sequence"/>
</dbReference>
<name>A0AAV0I3Y0_9ROSI</name>
<keyword evidence="4" id="KW-1185">Reference proteome</keyword>
<feature type="region of interest" description="Disordered" evidence="1">
    <location>
        <begin position="1"/>
        <end position="66"/>
    </location>
</feature>
<organism evidence="2 4">
    <name type="scientific">Linum tenue</name>
    <dbReference type="NCBI Taxonomy" id="586396"/>
    <lineage>
        <taxon>Eukaryota</taxon>
        <taxon>Viridiplantae</taxon>
        <taxon>Streptophyta</taxon>
        <taxon>Embryophyta</taxon>
        <taxon>Tracheophyta</taxon>
        <taxon>Spermatophyta</taxon>
        <taxon>Magnoliopsida</taxon>
        <taxon>eudicotyledons</taxon>
        <taxon>Gunneridae</taxon>
        <taxon>Pentapetalae</taxon>
        <taxon>rosids</taxon>
        <taxon>fabids</taxon>
        <taxon>Malpighiales</taxon>
        <taxon>Linaceae</taxon>
        <taxon>Linum</taxon>
    </lineage>
</organism>
<sequence>MGRAKKAGKPKASKRAVEEPGRSATLETVEVVPQENETVPETQQGTREGEDLNELENEEVQTPNDD</sequence>
<feature type="compositionally biased region" description="Acidic residues" evidence="1">
    <location>
        <begin position="51"/>
        <end position="66"/>
    </location>
</feature>
<evidence type="ECO:0000256" key="1">
    <source>
        <dbReference type="SAM" id="MobiDB-lite"/>
    </source>
</evidence>
<feature type="non-terminal residue" evidence="2">
    <location>
        <position position="66"/>
    </location>
</feature>
<dbReference type="EMBL" id="CAMGYJ010000003">
    <property type="protein sequence ID" value="CAI0390920.1"/>
    <property type="molecule type" value="Genomic_DNA"/>
</dbReference>
<gene>
    <name evidence="3" type="ORF">LITE_LOCUS51410</name>
    <name evidence="2" type="ORF">LITE_LOCUS6917</name>
</gene>
<evidence type="ECO:0000313" key="2">
    <source>
        <dbReference type="EMBL" id="CAI0390920.1"/>
    </source>
</evidence>
<evidence type="ECO:0000313" key="3">
    <source>
        <dbReference type="EMBL" id="CAI0627823.1"/>
    </source>
</evidence>